<dbReference type="EMBL" id="UXUI01010044">
    <property type="protein sequence ID" value="VDD94678.1"/>
    <property type="molecule type" value="Genomic_DNA"/>
</dbReference>
<feature type="compositionally biased region" description="Basic and acidic residues" evidence="1">
    <location>
        <begin position="174"/>
        <end position="184"/>
    </location>
</feature>
<feature type="compositionally biased region" description="Polar residues" evidence="1">
    <location>
        <begin position="396"/>
        <end position="406"/>
    </location>
</feature>
<feature type="compositionally biased region" description="Low complexity" evidence="1">
    <location>
        <begin position="342"/>
        <end position="361"/>
    </location>
</feature>
<dbReference type="Proteomes" id="UP000274131">
    <property type="component" value="Unassembled WGS sequence"/>
</dbReference>
<feature type="compositionally biased region" description="Low complexity" evidence="1">
    <location>
        <begin position="96"/>
        <end position="116"/>
    </location>
</feature>
<feature type="region of interest" description="Disordered" evidence="1">
    <location>
        <begin position="133"/>
        <end position="184"/>
    </location>
</feature>
<evidence type="ECO:0000313" key="3">
    <source>
        <dbReference type="Proteomes" id="UP000274131"/>
    </source>
</evidence>
<name>A0A0N4VGY3_ENTVE</name>
<keyword evidence="3" id="KW-1185">Reference proteome</keyword>
<dbReference type="WBParaSite" id="EVEC_0001007201-mRNA-1">
    <property type="protein sequence ID" value="EVEC_0001007201-mRNA-1"/>
    <property type="gene ID" value="EVEC_0001007201"/>
</dbReference>
<evidence type="ECO:0000313" key="2">
    <source>
        <dbReference type="EMBL" id="VDD94678.1"/>
    </source>
</evidence>
<feature type="region of interest" description="Disordered" evidence="1">
    <location>
        <begin position="245"/>
        <end position="420"/>
    </location>
</feature>
<feature type="compositionally biased region" description="Acidic residues" evidence="1">
    <location>
        <begin position="247"/>
        <end position="257"/>
    </location>
</feature>
<feature type="compositionally biased region" description="Low complexity" evidence="1">
    <location>
        <begin position="148"/>
        <end position="164"/>
    </location>
</feature>
<protein>
    <submittedName>
        <fullName evidence="4">Serine-rich protein</fullName>
    </submittedName>
</protein>
<accession>A0A0N4VGY3</accession>
<dbReference type="OrthoDB" id="5875922at2759"/>
<dbReference type="AlphaFoldDB" id="A0A0N4VGY3"/>
<reference evidence="4" key="1">
    <citation type="submission" date="2017-02" db="UniProtKB">
        <authorList>
            <consortium name="WormBaseParasite"/>
        </authorList>
    </citation>
    <scope>IDENTIFICATION</scope>
</reference>
<gene>
    <name evidence="2" type="ORF">EVEC_LOCUS9429</name>
</gene>
<feature type="compositionally biased region" description="Basic and acidic residues" evidence="1">
    <location>
        <begin position="380"/>
        <end position="394"/>
    </location>
</feature>
<dbReference type="STRING" id="51028.A0A0N4VGY3"/>
<evidence type="ECO:0000313" key="4">
    <source>
        <dbReference type="WBParaSite" id="EVEC_0001007201-mRNA-1"/>
    </source>
</evidence>
<sequence length="454" mass="49878">MSDNFVEFFVVAAAVYRRLFSVSASQLGHRPRRSVSVDPFAHDLQRTPSTSLMSSRSPFVTGMSSSYHHDASPFKSTITNSNRYGSSDLLNSYKPSSYSSSSYTPYHHTTSTYTPKRSTSYGSAYSLNDIGKGKSYGTSTFDRPSPYRPSYTSPRTTYTPTPSTFRSQTPNYGSERKSSSQFNRDYKSLSRFSVDKEKSPDDVESTFKKLYDRYVNDKSVEKSSSGSSNNSASPKVYRKFISHSENEEASLGDEELSPESSEHDDSVNQDSVGAITPTPLDTISPDSAQDKETNLDATPTTPKVGDFFQPSKYSFETEDIKPVEVQQSSENTTTEKTEKVSESIPTTTTASLSQSSSPLKTGKANNEISEVSDTSEEDLSDKKESEESDSDKKPVQKNTLSASFTVNLPPKGDSGKFGARAMSTDTLNKLNDLGNSAKDAKFIGYINRLKAVGN</sequence>
<evidence type="ECO:0000256" key="1">
    <source>
        <dbReference type="SAM" id="MobiDB-lite"/>
    </source>
</evidence>
<proteinExistence type="predicted"/>
<organism evidence="4">
    <name type="scientific">Enterobius vermicularis</name>
    <name type="common">Human pinworm</name>
    <dbReference type="NCBI Taxonomy" id="51028"/>
    <lineage>
        <taxon>Eukaryota</taxon>
        <taxon>Metazoa</taxon>
        <taxon>Ecdysozoa</taxon>
        <taxon>Nematoda</taxon>
        <taxon>Chromadorea</taxon>
        <taxon>Rhabditida</taxon>
        <taxon>Spirurina</taxon>
        <taxon>Oxyuridomorpha</taxon>
        <taxon>Oxyuroidea</taxon>
        <taxon>Oxyuridae</taxon>
        <taxon>Enterobius</taxon>
    </lineage>
</organism>
<reference evidence="2 3" key="2">
    <citation type="submission" date="2018-10" db="EMBL/GenBank/DDBJ databases">
        <authorList>
            <consortium name="Pathogen Informatics"/>
        </authorList>
    </citation>
    <scope>NUCLEOTIDE SEQUENCE [LARGE SCALE GENOMIC DNA]</scope>
</reference>
<feature type="region of interest" description="Disordered" evidence="1">
    <location>
        <begin position="96"/>
        <end position="121"/>
    </location>
</feature>